<accession>A0AAC9JNV6</accession>
<dbReference type="EMBL" id="CP018095">
    <property type="protein sequence ID" value="APF36376.1"/>
    <property type="molecule type" value="Genomic_DNA"/>
</dbReference>
<protein>
    <submittedName>
        <fullName evidence="2">Uncharacterized protein</fullName>
    </submittedName>
</protein>
<reference evidence="2 3" key="1">
    <citation type="submission" date="2016-11" db="EMBL/GenBank/DDBJ databases">
        <title>Complete genome sequence of the aerobically denitrifying bacterium Chelatococcus daeguensis TAD1.</title>
        <authorList>
            <person name="Yang Y."/>
            <person name="Huang S."/>
            <person name="Lin E."/>
        </authorList>
    </citation>
    <scope>NUCLEOTIDE SEQUENCE [LARGE SCALE GENOMIC DNA]</scope>
    <source>
        <strain evidence="2 3">TAD1</strain>
    </source>
</reference>
<feature type="region of interest" description="Disordered" evidence="1">
    <location>
        <begin position="137"/>
        <end position="159"/>
    </location>
</feature>
<sequence>MGWALESFEADTVFRLPWPETGDEVRFVERAGGLWFVAADVCRSLRFTLNRAGAINVTQALACVGPDDKMLVRLETSPGTFRPFTRYMLVSEAGLEALVAEGLARRAPAVDAVDLPAVARLVRSAARNLVVALGGRTDSASHGSGEACRKAAPRPAVGG</sequence>
<organism evidence="2 3">
    <name type="scientific">Chelatococcus daeguensis</name>
    <dbReference type="NCBI Taxonomy" id="444444"/>
    <lineage>
        <taxon>Bacteria</taxon>
        <taxon>Pseudomonadati</taxon>
        <taxon>Pseudomonadota</taxon>
        <taxon>Alphaproteobacteria</taxon>
        <taxon>Hyphomicrobiales</taxon>
        <taxon>Chelatococcaceae</taxon>
        <taxon>Chelatococcus</taxon>
    </lineage>
</organism>
<dbReference type="KEGG" id="cdq:BOQ54_02780"/>
<dbReference type="AlphaFoldDB" id="A0AAC9JNV6"/>
<keyword evidence="3" id="KW-1185">Reference proteome</keyword>
<name>A0AAC9JNV6_9HYPH</name>
<gene>
    <name evidence="2" type="ORF">BOQ54_02780</name>
</gene>
<proteinExistence type="predicted"/>
<evidence type="ECO:0000313" key="3">
    <source>
        <dbReference type="Proteomes" id="UP000182703"/>
    </source>
</evidence>
<dbReference type="Proteomes" id="UP000182703">
    <property type="component" value="Chromosome"/>
</dbReference>
<evidence type="ECO:0000256" key="1">
    <source>
        <dbReference type="SAM" id="MobiDB-lite"/>
    </source>
</evidence>
<evidence type="ECO:0000313" key="2">
    <source>
        <dbReference type="EMBL" id="APF36376.1"/>
    </source>
</evidence>